<dbReference type="InterPro" id="IPR005183">
    <property type="entry name" value="DUF305_CopM-like"/>
</dbReference>
<dbReference type="PANTHER" id="PTHR36933:SF1">
    <property type="entry name" value="SLL0788 PROTEIN"/>
    <property type="match status" value="1"/>
</dbReference>
<evidence type="ECO:0000256" key="1">
    <source>
        <dbReference type="SAM" id="MobiDB-lite"/>
    </source>
</evidence>
<feature type="domain" description="DUF305" evidence="2">
    <location>
        <begin position="87"/>
        <end position="240"/>
    </location>
</feature>
<gene>
    <name evidence="3" type="ORF">STSU_031425</name>
</gene>
<dbReference type="RefSeq" id="WP_006350713.1">
    <property type="nucleotide sequence ID" value="NZ_CP029159.1"/>
</dbReference>
<sequence>MQGFDHTRTPLPSGAGSAPGSGGRPRRRAVRRTAVVSAVLATGLLLAACGKDDEMKGMDHGSKDSASAPAAPADGDSPAPGAFNDTDVMFAQAMIPHHQQALEMSALADGRAQDAEIVGLARAISGAQDPEIRTMKSWLKAWGKPESGGSMPGMDHGSGDTAGTGGMDGMMSEAEMAALKAAKGTDFDRKFAQLMIEHHKGAIAMAEDEQKSGRNATAKALAGEVIRAQQAEIDAFTKILKRL</sequence>
<feature type="region of interest" description="Disordered" evidence="1">
    <location>
        <begin position="56"/>
        <end position="84"/>
    </location>
</feature>
<accession>I2MU73</accession>
<feature type="region of interest" description="Disordered" evidence="1">
    <location>
        <begin position="1"/>
        <end position="30"/>
    </location>
</feature>
<feature type="compositionally biased region" description="Low complexity" evidence="1">
    <location>
        <begin position="64"/>
        <end position="82"/>
    </location>
</feature>
<evidence type="ECO:0000313" key="3">
    <source>
        <dbReference type="EMBL" id="QKM70977.1"/>
    </source>
</evidence>
<protein>
    <submittedName>
        <fullName evidence="3">DUF305 domain-containing protein</fullName>
    </submittedName>
</protein>
<reference evidence="3 4" key="1">
    <citation type="journal article" date="2012" name="J. Bacteriol.">
        <title>Draft genome of Streptomyces tsukubaensis NRRL 18488, the producer of the clinically important immunosuppressant tacrolimus (FK506).</title>
        <authorList>
            <person name="Barreiro C."/>
            <person name="Prieto C."/>
            <person name="Sola-Landa A."/>
            <person name="Solera E."/>
            <person name="Martinez-Castro M."/>
            <person name="Perez-Redondo R."/>
            <person name="Garcia-Estrada C."/>
            <person name="Aparicio J.F."/>
            <person name="Fernandez-Martinez L.T."/>
            <person name="Santos-Aberturas J."/>
            <person name="Salehi-Najafabadi Z."/>
            <person name="Rodriguez-Garcia A."/>
            <person name="Tauch A."/>
            <person name="Martin J.F."/>
        </authorList>
    </citation>
    <scope>NUCLEOTIDE SEQUENCE [LARGE SCALE GENOMIC DNA]</scope>
    <source>
        <strain evidence="4">DSM 42081 / NBRC 108919 / NRRL 18488 / 9993</strain>
    </source>
</reference>
<dbReference type="Gene3D" id="1.20.1260.10">
    <property type="match status" value="1"/>
</dbReference>
<proteinExistence type="predicted"/>
<dbReference type="AlphaFoldDB" id="I2MU73"/>
<dbReference type="EMBL" id="CP029159">
    <property type="protein sequence ID" value="QKM70977.1"/>
    <property type="molecule type" value="Genomic_DNA"/>
</dbReference>
<evidence type="ECO:0000259" key="2">
    <source>
        <dbReference type="Pfam" id="PF03713"/>
    </source>
</evidence>
<dbReference type="Pfam" id="PF03713">
    <property type="entry name" value="DUF305"/>
    <property type="match status" value="1"/>
</dbReference>
<name>I2MU73_STRT9</name>
<dbReference type="Proteomes" id="UP000005940">
    <property type="component" value="Chromosome"/>
</dbReference>
<dbReference type="PANTHER" id="PTHR36933">
    <property type="entry name" value="SLL0788 PROTEIN"/>
    <property type="match status" value="1"/>
</dbReference>
<keyword evidence="4" id="KW-1185">Reference proteome</keyword>
<organism evidence="3 4">
    <name type="scientific">Streptomyces tsukubensis (strain DSM 42081 / NBRC 108919 / NRRL 18488 / 9993)</name>
    <dbReference type="NCBI Taxonomy" id="1114943"/>
    <lineage>
        <taxon>Bacteria</taxon>
        <taxon>Bacillati</taxon>
        <taxon>Actinomycetota</taxon>
        <taxon>Actinomycetes</taxon>
        <taxon>Kitasatosporales</taxon>
        <taxon>Streptomycetaceae</taxon>
        <taxon>Streptomyces</taxon>
    </lineage>
</organism>
<dbReference type="InterPro" id="IPR012347">
    <property type="entry name" value="Ferritin-like"/>
</dbReference>
<evidence type="ECO:0000313" key="4">
    <source>
        <dbReference type="Proteomes" id="UP000005940"/>
    </source>
</evidence>